<dbReference type="RefSeq" id="WP_055505913.1">
    <property type="nucleotide sequence ID" value="NZ_BBZG01000003.1"/>
</dbReference>
<dbReference type="STRING" id="46177.SAMN05660976_01591"/>
<reference evidence="2 3" key="1">
    <citation type="submission" date="2016-10" db="EMBL/GenBank/DDBJ databases">
        <authorList>
            <person name="de Groot N.N."/>
        </authorList>
    </citation>
    <scope>NUCLEOTIDE SEQUENCE [LARGE SCALE GENOMIC DNA]</scope>
    <source>
        <strain evidence="2 3">DSM 43357</strain>
    </source>
</reference>
<keyword evidence="1" id="KW-0732">Signal</keyword>
<sequence length="199" mass="19291">MSRYLRAGVIATGTALVSTLVAGVGGAPAQAAVCASGAACNTTTTFDITAGTLQITVPDTVALANDAAPDGYAWGQLGAITVTDARASATPSWTATVTSGDFITAGGNDPGETVDATNVYYCSGPASTTTGDGTFTPGQTGCAAPPPITGESLGAAKTAFSHTGGTGNNSASWNPLIGIDTALANVGGTYTGTIAHVVA</sequence>
<evidence type="ECO:0000313" key="2">
    <source>
        <dbReference type="EMBL" id="SEK98912.1"/>
    </source>
</evidence>
<organism evidence="2 3">
    <name type="scientific">Nonomuraea pusilla</name>
    <dbReference type="NCBI Taxonomy" id="46177"/>
    <lineage>
        <taxon>Bacteria</taxon>
        <taxon>Bacillati</taxon>
        <taxon>Actinomycetota</taxon>
        <taxon>Actinomycetes</taxon>
        <taxon>Streptosporangiales</taxon>
        <taxon>Streptosporangiaceae</taxon>
        <taxon>Nonomuraea</taxon>
    </lineage>
</organism>
<feature type="chain" id="PRO_5011634144" description="Peptidase inhibitor family I36" evidence="1">
    <location>
        <begin position="32"/>
        <end position="199"/>
    </location>
</feature>
<name>A0A1H7LIU1_9ACTN</name>
<proteinExistence type="predicted"/>
<evidence type="ECO:0008006" key="4">
    <source>
        <dbReference type="Google" id="ProtNLM"/>
    </source>
</evidence>
<dbReference type="AlphaFoldDB" id="A0A1H7LIU1"/>
<accession>A0A1H7LIU1</accession>
<protein>
    <recommendedName>
        <fullName evidence="4">Peptidase inhibitor family I36</fullName>
    </recommendedName>
</protein>
<evidence type="ECO:0000256" key="1">
    <source>
        <dbReference type="SAM" id="SignalP"/>
    </source>
</evidence>
<feature type="signal peptide" evidence="1">
    <location>
        <begin position="1"/>
        <end position="31"/>
    </location>
</feature>
<dbReference type="Proteomes" id="UP000198953">
    <property type="component" value="Unassembled WGS sequence"/>
</dbReference>
<dbReference type="OrthoDB" id="5147666at2"/>
<evidence type="ECO:0000313" key="3">
    <source>
        <dbReference type="Proteomes" id="UP000198953"/>
    </source>
</evidence>
<gene>
    <name evidence="2" type="ORF">SAMN05660976_01591</name>
</gene>
<keyword evidence="3" id="KW-1185">Reference proteome</keyword>
<dbReference type="EMBL" id="FOBF01000003">
    <property type="protein sequence ID" value="SEK98912.1"/>
    <property type="molecule type" value="Genomic_DNA"/>
</dbReference>